<accession>A0A3Q8S5B4</accession>
<organism evidence="2 3">
    <name type="scientific">Paenibacillus lentus</name>
    <dbReference type="NCBI Taxonomy" id="1338368"/>
    <lineage>
        <taxon>Bacteria</taxon>
        <taxon>Bacillati</taxon>
        <taxon>Bacillota</taxon>
        <taxon>Bacilli</taxon>
        <taxon>Bacillales</taxon>
        <taxon>Paenibacillaceae</taxon>
        <taxon>Paenibacillus</taxon>
    </lineage>
</organism>
<dbReference type="OrthoDB" id="9795206at2"/>
<dbReference type="GO" id="GO:0016747">
    <property type="term" value="F:acyltransferase activity, transferring groups other than amino-acyl groups"/>
    <property type="evidence" value="ECO:0007669"/>
    <property type="project" value="InterPro"/>
</dbReference>
<dbReference type="AlphaFoldDB" id="A0A3Q8S5B4"/>
<dbReference type="PANTHER" id="PTHR43415:SF3">
    <property type="entry name" value="GNAT-FAMILY ACETYLTRANSFERASE"/>
    <property type="match status" value="1"/>
</dbReference>
<dbReference type="RefSeq" id="WP_125083371.1">
    <property type="nucleotide sequence ID" value="NZ_CP034248.1"/>
</dbReference>
<dbReference type="InterPro" id="IPR000182">
    <property type="entry name" value="GNAT_dom"/>
</dbReference>
<dbReference type="Pfam" id="PF13302">
    <property type="entry name" value="Acetyltransf_3"/>
    <property type="match status" value="1"/>
</dbReference>
<dbReference type="CDD" id="cd04301">
    <property type="entry name" value="NAT_SF"/>
    <property type="match status" value="1"/>
</dbReference>
<dbReference type="Proteomes" id="UP000273145">
    <property type="component" value="Chromosome"/>
</dbReference>
<reference evidence="2 3" key="1">
    <citation type="submission" date="2018-11" db="EMBL/GenBank/DDBJ databases">
        <title>Genome sequencing of Paenibacillus lentus DSM25539(T).</title>
        <authorList>
            <person name="Kook J.-K."/>
            <person name="Park S.-N."/>
            <person name="Lim Y.K."/>
        </authorList>
    </citation>
    <scope>NUCLEOTIDE SEQUENCE [LARGE SCALE GENOMIC DNA]</scope>
    <source>
        <strain evidence="2 3">DSM 25539</strain>
    </source>
</reference>
<feature type="domain" description="N-acetyltransferase" evidence="1">
    <location>
        <begin position="8"/>
        <end position="164"/>
    </location>
</feature>
<dbReference type="Gene3D" id="3.40.630.30">
    <property type="match status" value="1"/>
</dbReference>
<gene>
    <name evidence="2" type="ORF">EIM92_15235</name>
</gene>
<keyword evidence="3" id="KW-1185">Reference proteome</keyword>
<dbReference type="InterPro" id="IPR016181">
    <property type="entry name" value="Acyl_CoA_acyltransferase"/>
</dbReference>
<dbReference type="PANTHER" id="PTHR43415">
    <property type="entry name" value="SPERMIDINE N(1)-ACETYLTRANSFERASE"/>
    <property type="match status" value="1"/>
</dbReference>
<dbReference type="SUPFAM" id="SSF55729">
    <property type="entry name" value="Acyl-CoA N-acyltransferases (Nat)"/>
    <property type="match status" value="1"/>
</dbReference>
<dbReference type="KEGG" id="plen:EIM92_15235"/>
<evidence type="ECO:0000313" key="2">
    <source>
        <dbReference type="EMBL" id="AZK47343.1"/>
    </source>
</evidence>
<proteinExistence type="predicted"/>
<dbReference type="EMBL" id="CP034248">
    <property type="protein sequence ID" value="AZK47343.1"/>
    <property type="molecule type" value="Genomic_DNA"/>
</dbReference>
<dbReference type="PROSITE" id="PS51186">
    <property type="entry name" value="GNAT"/>
    <property type="match status" value="1"/>
</dbReference>
<sequence length="178" mass="20947">MLFESSRIRLRKMTHEDTELYHTWRNDMDVMQTTNPSLDVYSLEETKVFVDQVILGAHSAKSYIMVDKINETPIGVVSLILIDYKNRNAECIIDIGEKEYWGKGYGSEGLKLLLDYAFYEMNLHRVSLKVFSFNDRAIHLYKKIGFQQEGVIRECLFREGKWVDIIQMGILQDEYFNK</sequence>
<name>A0A3Q8S5B4_9BACL</name>
<protein>
    <submittedName>
        <fullName evidence="2">N-acetyltransferase</fullName>
    </submittedName>
</protein>
<keyword evidence="2" id="KW-0808">Transferase</keyword>
<evidence type="ECO:0000259" key="1">
    <source>
        <dbReference type="PROSITE" id="PS51186"/>
    </source>
</evidence>
<evidence type="ECO:0000313" key="3">
    <source>
        <dbReference type="Proteomes" id="UP000273145"/>
    </source>
</evidence>